<evidence type="ECO:0000313" key="4">
    <source>
        <dbReference type="Proteomes" id="UP000245051"/>
    </source>
</evidence>
<dbReference type="KEGG" id="sspo:DDQ41_10175"/>
<reference evidence="3 5" key="2">
    <citation type="submission" date="2018-07" db="EMBL/GenBank/DDBJ databases">
        <title>Whole Genome Shotgun Sequence of Streptomyces spongiicola strain 531S.</title>
        <authorList>
            <person name="Dohra H."/>
            <person name="Kodani S."/>
        </authorList>
    </citation>
    <scope>NUCLEOTIDE SEQUENCE [LARGE SCALE GENOMIC DNA]</scope>
    <source>
        <strain evidence="3 5">531S</strain>
    </source>
</reference>
<sequence length="84" mass="9108">MGGKGWGFLYRLGRRWFTEGMYAEALAMMDPYDGAKAPTGYTLPPMKISGVIDDSQEDVVKSEAGERTTSTQGITARSAERVAA</sequence>
<proteinExistence type="predicted"/>
<organism evidence="3 5">
    <name type="scientific">Streptomyces spongiicola</name>
    <dbReference type="NCBI Taxonomy" id="1690221"/>
    <lineage>
        <taxon>Bacteria</taxon>
        <taxon>Bacillati</taxon>
        <taxon>Actinomycetota</taxon>
        <taxon>Actinomycetes</taxon>
        <taxon>Kitasatosporales</taxon>
        <taxon>Streptomycetaceae</taxon>
        <taxon>Streptomyces</taxon>
    </lineage>
</organism>
<dbReference type="AlphaFoldDB" id="A0A2S1YYR4"/>
<name>A0A2S1YYR4_9ACTN</name>
<keyword evidence="4" id="KW-1185">Reference proteome</keyword>
<dbReference type="EMBL" id="BGZL01000002">
    <property type="protein sequence ID" value="GBP99301.1"/>
    <property type="molecule type" value="Genomic_DNA"/>
</dbReference>
<gene>
    <name evidence="2" type="ORF">DDQ41_10175</name>
    <name evidence="3" type="ORF">SSP531S_06960</name>
</gene>
<evidence type="ECO:0000313" key="3">
    <source>
        <dbReference type="EMBL" id="GBP99301.1"/>
    </source>
</evidence>
<evidence type="ECO:0000313" key="2">
    <source>
        <dbReference type="EMBL" id="AWK09225.1"/>
    </source>
</evidence>
<evidence type="ECO:0000256" key="1">
    <source>
        <dbReference type="SAM" id="MobiDB-lite"/>
    </source>
</evidence>
<accession>A0A2S1YYR4</accession>
<dbReference type="Proteomes" id="UP000265354">
    <property type="component" value="Unassembled WGS sequence"/>
</dbReference>
<dbReference type="EMBL" id="CP029254">
    <property type="protein sequence ID" value="AWK09225.1"/>
    <property type="molecule type" value="Genomic_DNA"/>
</dbReference>
<protein>
    <submittedName>
        <fullName evidence="3">Uncharacterized protein</fullName>
    </submittedName>
</protein>
<reference evidence="2 4" key="1">
    <citation type="submission" date="2018-05" db="EMBL/GenBank/DDBJ databases">
        <title>Complete genome sequence of the Type Strain of Streptomyces spongiicola HNM0071, the producer of staurosporine.</title>
        <authorList>
            <person name="Zhou S."/>
            <person name="Huang X."/>
        </authorList>
    </citation>
    <scope>NUCLEOTIDE SEQUENCE [LARGE SCALE GENOMIC DNA]</scope>
    <source>
        <strain evidence="2 4">HNM0071</strain>
    </source>
</reference>
<feature type="region of interest" description="Disordered" evidence="1">
    <location>
        <begin position="58"/>
        <end position="84"/>
    </location>
</feature>
<evidence type="ECO:0000313" key="5">
    <source>
        <dbReference type="Proteomes" id="UP000265354"/>
    </source>
</evidence>
<dbReference type="Proteomes" id="UP000245051">
    <property type="component" value="Chromosome"/>
</dbReference>